<dbReference type="InterPro" id="IPR000866">
    <property type="entry name" value="AhpC/TSA"/>
</dbReference>
<sequence>MSKKAKTILLIIFFVAVLGGAAGIYSYLSKSYSPENPQASRGSSGGSETSQDSSSGSSETSQDSSSDGSETPDSDSPEETGNGTPVPTSTPIPVPDFTITDAQGQELPFSTFQGKPTVVNFWTPWCPYCKDEMPYFQAAYDTYQEELNVVMMDVPDSRNTAQDAIDMVQEAGYTFPLYLDVNAESLITFGVYSYPQTFFFNSQGEFVGRISGAVSSQEVLFQFIDQLLSLEEGTLF</sequence>
<dbReference type="PROSITE" id="PS00194">
    <property type="entry name" value="THIOREDOXIN_1"/>
    <property type="match status" value="1"/>
</dbReference>
<dbReference type="GO" id="GO:0016491">
    <property type="term" value="F:oxidoreductase activity"/>
    <property type="evidence" value="ECO:0007669"/>
    <property type="project" value="InterPro"/>
</dbReference>
<dbReference type="InterPro" id="IPR017937">
    <property type="entry name" value="Thioredoxin_CS"/>
</dbReference>
<comment type="caution">
    <text evidence="3">The sequence shown here is derived from an EMBL/GenBank/DDBJ whole genome shotgun (WGS) entry which is preliminary data.</text>
</comment>
<feature type="region of interest" description="Disordered" evidence="1">
    <location>
        <begin position="33"/>
        <end position="98"/>
    </location>
</feature>
<dbReference type="Gene3D" id="3.40.30.10">
    <property type="entry name" value="Glutaredoxin"/>
    <property type="match status" value="1"/>
</dbReference>
<reference evidence="3" key="2">
    <citation type="journal article" date="2021" name="PeerJ">
        <title>Extensive microbial diversity within the chicken gut microbiome revealed by metagenomics and culture.</title>
        <authorList>
            <person name="Gilroy R."/>
            <person name="Ravi A."/>
            <person name="Getino M."/>
            <person name="Pursley I."/>
            <person name="Horton D.L."/>
            <person name="Alikhan N.F."/>
            <person name="Baker D."/>
            <person name="Gharbi K."/>
            <person name="Hall N."/>
            <person name="Watson M."/>
            <person name="Adriaenssens E.M."/>
            <person name="Foster-Nyarko E."/>
            <person name="Jarju S."/>
            <person name="Secka A."/>
            <person name="Antonio M."/>
            <person name="Oren A."/>
            <person name="Chaudhuri R.R."/>
            <person name="La Ragione R."/>
            <person name="Hildebrand F."/>
            <person name="Pallen M.J."/>
        </authorList>
    </citation>
    <scope>NUCLEOTIDE SEQUENCE</scope>
    <source>
        <strain evidence="3">ChiSxjej1B13-7041</strain>
    </source>
</reference>
<feature type="compositionally biased region" description="Low complexity" evidence="1">
    <location>
        <begin position="46"/>
        <end position="69"/>
    </location>
</feature>
<dbReference type="CDD" id="cd02966">
    <property type="entry name" value="TlpA_like_family"/>
    <property type="match status" value="1"/>
</dbReference>
<dbReference type="InterPro" id="IPR036249">
    <property type="entry name" value="Thioredoxin-like_sf"/>
</dbReference>
<organism evidence="3 4">
    <name type="scientific">Candidatus Egerieimonas intestinavium</name>
    <dbReference type="NCBI Taxonomy" id="2840777"/>
    <lineage>
        <taxon>Bacteria</taxon>
        <taxon>Bacillati</taxon>
        <taxon>Bacillota</taxon>
        <taxon>Clostridia</taxon>
        <taxon>Lachnospirales</taxon>
        <taxon>Lachnospiraceae</taxon>
        <taxon>Lachnospiraceae incertae sedis</taxon>
        <taxon>Candidatus Egerieimonas</taxon>
    </lineage>
</organism>
<name>A0A9D1JFL7_9FIRM</name>
<dbReference type="SUPFAM" id="SSF52833">
    <property type="entry name" value="Thioredoxin-like"/>
    <property type="match status" value="1"/>
</dbReference>
<proteinExistence type="predicted"/>
<feature type="domain" description="Thioredoxin" evidence="2">
    <location>
        <begin position="88"/>
        <end position="229"/>
    </location>
</feature>
<gene>
    <name evidence="3" type="ORF">IAB98_02805</name>
</gene>
<dbReference type="AlphaFoldDB" id="A0A9D1JFL7"/>
<evidence type="ECO:0000256" key="1">
    <source>
        <dbReference type="SAM" id="MobiDB-lite"/>
    </source>
</evidence>
<dbReference type="PANTHER" id="PTHR42852">
    <property type="entry name" value="THIOL:DISULFIDE INTERCHANGE PROTEIN DSBE"/>
    <property type="match status" value="1"/>
</dbReference>
<dbReference type="EMBL" id="DVHU01000023">
    <property type="protein sequence ID" value="HIR92337.1"/>
    <property type="molecule type" value="Genomic_DNA"/>
</dbReference>
<dbReference type="Proteomes" id="UP000886841">
    <property type="component" value="Unassembled WGS sequence"/>
</dbReference>
<evidence type="ECO:0000259" key="2">
    <source>
        <dbReference type="PROSITE" id="PS51352"/>
    </source>
</evidence>
<dbReference type="InterPro" id="IPR013766">
    <property type="entry name" value="Thioredoxin_domain"/>
</dbReference>
<dbReference type="PROSITE" id="PS51352">
    <property type="entry name" value="THIOREDOXIN_2"/>
    <property type="match status" value="1"/>
</dbReference>
<reference evidence="3" key="1">
    <citation type="submission" date="2020-10" db="EMBL/GenBank/DDBJ databases">
        <authorList>
            <person name="Gilroy R."/>
        </authorList>
    </citation>
    <scope>NUCLEOTIDE SEQUENCE</scope>
    <source>
        <strain evidence="3">ChiSxjej1B13-7041</strain>
    </source>
</reference>
<dbReference type="Pfam" id="PF00578">
    <property type="entry name" value="AhpC-TSA"/>
    <property type="match status" value="1"/>
</dbReference>
<evidence type="ECO:0000313" key="3">
    <source>
        <dbReference type="EMBL" id="HIR92337.1"/>
    </source>
</evidence>
<evidence type="ECO:0000313" key="4">
    <source>
        <dbReference type="Proteomes" id="UP000886841"/>
    </source>
</evidence>
<dbReference type="GO" id="GO:0016209">
    <property type="term" value="F:antioxidant activity"/>
    <property type="evidence" value="ECO:0007669"/>
    <property type="project" value="InterPro"/>
</dbReference>
<accession>A0A9D1JFL7</accession>
<dbReference type="PANTHER" id="PTHR42852:SF17">
    <property type="entry name" value="THIOREDOXIN-LIKE PROTEIN HI_1115"/>
    <property type="match status" value="1"/>
</dbReference>
<dbReference type="InterPro" id="IPR050553">
    <property type="entry name" value="Thioredoxin_ResA/DsbE_sf"/>
</dbReference>
<protein>
    <submittedName>
        <fullName evidence="3">TlpA family protein disulfide reductase</fullName>
    </submittedName>
</protein>